<keyword evidence="8" id="KW-1185">Reference proteome</keyword>
<dbReference type="PANTHER" id="PTHR30086">
    <property type="entry name" value="ARGININE EXPORTER PROTEIN ARGO"/>
    <property type="match status" value="1"/>
</dbReference>
<dbReference type="OrthoDB" id="9804822at2"/>
<evidence type="ECO:0000256" key="3">
    <source>
        <dbReference type="ARBA" id="ARBA00022692"/>
    </source>
</evidence>
<reference evidence="8" key="1">
    <citation type="journal article" date="2019" name="Genome Announc.">
        <title>Draft Genome Sequence of Pseudoalteromonas piscicida Strain 36Y ROTHPW, an Hypersaline Seawater Isolate from the South Coast of Sonora, Mexico.</title>
        <authorList>
            <person name="Sanchez-Diaz R."/>
            <person name="Molina-Garza Z.J."/>
            <person name="Cruz-Suarez L.E."/>
            <person name="Selvin J."/>
            <person name="Kiran G.S."/>
            <person name="Ibarra-Gamez J.C."/>
            <person name="Gomez-Gil B."/>
            <person name="Galaviz-Silva L."/>
        </authorList>
    </citation>
    <scope>NUCLEOTIDE SEQUENCE [LARGE SCALE GENOMIC DNA]</scope>
    <source>
        <strain evidence="8">36Y_RITHPW</strain>
    </source>
</reference>
<keyword evidence="5 6" id="KW-0472">Membrane</keyword>
<dbReference type="EMBL" id="NKHF01000057">
    <property type="protein sequence ID" value="PCK31308.1"/>
    <property type="molecule type" value="Genomic_DNA"/>
</dbReference>
<feature type="transmembrane region" description="Helical" evidence="6">
    <location>
        <begin position="6"/>
        <end position="26"/>
    </location>
</feature>
<feature type="transmembrane region" description="Helical" evidence="6">
    <location>
        <begin position="38"/>
        <end position="56"/>
    </location>
</feature>
<proteinExistence type="predicted"/>
<feature type="transmembrane region" description="Helical" evidence="6">
    <location>
        <begin position="114"/>
        <end position="135"/>
    </location>
</feature>
<dbReference type="Proteomes" id="UP000228621">
    <property type="component" value="Unassembled WGS sequence"/>
</dbReference>
<evidence type="ECO:0000313" key="8">
    <source>
        <dbReference type="Proteomes" id="UP000228621"/>
    </source>
</evidence>
<feature type="transmembrane region" description="Helical" evidence="6">
    <location>
        <begin position="186"/>
        <end position="202"/>
    </location>
</feature>
<evidence type="ECO:0000256" key="5">
    <source>
        <dbReference type="ARBA" id="ARBA00023136"/>
    </source>
</evidence>
<name>A0A2A5JPG0_PSEO7</name>
<accession>A0A2A5JPG0</accession>
<evidence type="ECO:0000256" key="1">
    <source>
        <dbReference type="ARBA" id="ARBA00004651"/>
    </source>
</evidence>
<dbReference type="PANTHER" id="PTHR30086:SF20">
    <property type="entry name" value="ARGININE EXPORTER PROTEIN ARGO-RELATED"/>
    <property type="match status" value="1"/>
</dbReference>
<dbReference type="GO" id="GO:0015171">
    <property type="term" value="F:amino acid transmembrane transporter activity"/>
    <property type="evidence" value="ECO:0007669"/>
    <property type="project" value="TreeGrafter"/>
</dbReference>
<dbReference type="AlphaFoldDB" id="A0A2A5JPG0"/>
<feature type="transmembrane region" description="Helical" evidence="6">
    <location>
        <begin position="62"/>
        <end position="86"/>
    </location>
</feature>
<gene>
    <name evidence="7" type="ORF">CEX98_12970</name>
</gene>
<dbReference type="PIRSF" id="PIRSF006324">
    <property type="entry name" value="LeuE"/>
    <property type="match status" value="1"/>
</dbReference>
<comment type="subcellular location">
    <subcellularLocation>
        <location evidence="1">Cell membrane</location>
        <topology evidence="1">Multi-pass membrane protein</topology>
    </subcellularLocation>
</comment>
<organism evidence="7 8">
    <name type="scientific">Pseudoalteromonas piscicida</name>
    <dbReference type="NCBI Taxonomy" id="43662"/>
    <lineage>
        <taxon>Bacteria</taxon>
        <taxon>Pseudomonadati</taxon>
        <taxon>Pseudomonadota</taxon>
        <taxon>Gammaproteobacteria</taxon>
        <taxon>Alteromonadales</taxon>
        <taxon>Pseudoalteromonadaceae</taxon>
        <taxon>Pseudoalteromonas</taxon>
    </lineage>
</organism>
<keyword evidence="3 6" id="KW-0812">Transmembrane</keyword>
<evidence type="ECO:0000313" key="7">
    <source>
        <dbReference type="EMBL" id="PCK31308.1"/>
    </source>
</evidence>
<protein>
    <submittedName>
        <fullName evidence="7">Lysine transporter LysE</fullName>
    </submittedName>
</protein>
<dbReference type="GO" id="GO:0005886">
    <property type="term" value="C:plasma membrane"/>
    <property type="evidence" value="ECO:0007669"/>
    <property type="project" value="UniProtKB-SubCell"/>
</dbReference>
<keyword evidence="4 6" id="KW-1133">Transmembrane helix</keyword>
<dbReference type="Pfam" id="PF01810">
    <property type="entry name" value="LysE"/>
    <property type="match status" value="1"/>
</dbReference>
<evidence type="ECO:0000256" key="2">
    <source>
        <dbReference type="ARBA" id="ARBA00022475"/>
    </source>
</evidence>
<evidence type="ECO:0000256" key="4">
    <source>
        <dbReference type="ARBA" id="ARBA00022989"/>
    </source>
</evidence>
<dbReference type="InterPro" id="IPR001123">
    <property type="entry name" value="LeuE-type"/>
</dbReference>
<sequence length="203" mass="21713">MDNYLLFLGVALATILLPGPAVMLTINNSIQRGFIKSLAGICGVALGIMIVAAVSASSLGIILASSVLAFTAVKFIGAMYLFYLGYKMWRTKGEKKIGQPTAESTIRKCFLEGFFVSITNPKAVIFFLSIFPQFINVENAFLPQFMLLVFSFSLLVFVVHISYAVFSGLAKAKLSSAKSMAMMNKVSGGVFFGFGAGLVAAGK</sequence>
<evidence type="ECO:0000256" key="6">
    <source>
        <dbReference type="SAM" id="Phobius"/>
    </source>
</evidence>
<feature type="transmembrane region" description="Helical" evidence="6">
    <location>
        <begin position="141"/>
        <end position="166"/>
    </location>
</feature>
<keyword evidence="2" id="KW-1003">Cell membrane</keyword>
<comment type="caution">
    <text evidence="7">The sequence shown here is derived from an EMBL/GenBank/DDBJ whole genome shotgun (WGS) entry which is preliminary data.</text>
</comment>
<dbReference type="RefSeq" id="WP_099642491.1">
    <property type="nucleotide sequence ID" value="NZ_NKHF01000057.1"/>
</dbReference>